<dbReference type="STRING" id="1077348.A0A2G8S314"/>
<dbReference type="SUPFAM" id="SSF144232">
    <property type="entry name" value="HIT/MYND zinc finger-like"/>
    <property type="match status" value="1"/>
</dbReference>
<dbReference type="SUPFAM" id="SSF48371">
    <property type="entry name" value="ARM repeat"/>
    <property type="match status" value="1"/>
</dbReference>
<dbReference type="Gene3D" id="6.10.140.2220">
    <property type="match status" value="1"/>
</dbReference>
<comment type="caution">
    <text evidence="7">The sequence shown here is derived from an EMBL/GenBank/DDBJ whole genome shotgun (WGS) entry which is preliminary data.</text>
</comment>
<proteinExistence type="predicted"/>
<gene>
    <name evidence="7" type="ORF">GSI_09710</name>
</gene>
<dbReference type="InterPro" id="IPR002893">
    <property type="entry name" value="Znf_MYND"/>
</dbReference>
<evidence type="ECO:0000256" key="3">
    <source>
        <dbReference type="ARBA" id="ARBA00022833"/>
    </source>
</evidence>
<dbReference type="PROSITE" id="PS01360">
    <property type="entry name" value="ZF_MYND_1"/>
    <property type="match status" value="1"/>
</dbReference>
<name>A0A2G8S314_9APHY</name>
<keyword evidence="8" id="KW-1185">Reference proteome</keyword>
<evidence type="ECO:0000313" key="7">
    <source>
        <dbReference type="EMBL" id="PIL28173.1"/>
    </source>
</evidence>
<keyword evidence="1" id="KW-0479">Metal-binding</keyword>
<evidence type="ECO:0000256" key="1">
    <source>
        <dbReference type="ARBA" id="ARBA00022723"/>
    </source>
</evidence>
<evidence type="ECO:0000256" key="2">
    <source>
        <dbReference type="ARBA" id="ARBA00022771"/>
    </source>
</evidence>
<protein>
    <recommendedName>
        <fullName evidence="6">MYND-type domain-containing protein</fullName>
    </recommendedName>
</protein>
<feature type="region of interest" description="Disordered" evidence="5">
    <location>
        <begin position="637"/>
        <end position="665"/>
    </location>
</feature>
<accession>A0A2G8S314</accession>
<feature type="domain" description="MYND-type" evidence="6">
    <location>
        <begin position="675"/>
        <end position="713"/>
    </location>
</feature>
<evidence type="ECO:0000256" key="4">
    <source>
        <dbReference type="PROSITE-ProRule" id="PRU00134"/>
    </source>
</evidence>
<dbReference type="Pfam" id="PF01753">
    <property type="entry name" value="zf-MYND"/>
    <property type="match status" value="1"/>
</dbReference>
<dbReference type="Proteomes" id="UP000230002">
    <property type="component" value="Unassembled WGS sequence"/>
</dbReference>
<sequence>MTRTRQGPGAAVGESYMIPNAVFEDINGSSTWLYVINHLSDLLKLPDFTTRHGLKKAHARFNEIYKKLDGTYTAARRRDNEKVMGGVVGIMAKMCADALLRDKLFARGLLDKVMPLVEFESTLHLALNALTMVTHHGGLEARQAIARRNRTLVKAIHDHPDDPKVAELAIITMDHATEAFIACEHKPRVADLKDIVIQPVLQTTVDVFRRPFISHELFTHGFGLLCAATQHCPKECRAVPGLSNLLAAFLRSNNINMRATAMGGIIRFPISECEPDAQQFDPARMMAAVARGPPEHLLDVLYGYGFDKSEAFVSAAVTADYQKAMMQAAQDRDLYALGKKLAAIILRTEFSVSEGGYQTADGQLMSIPGLPFTRWTDALPLCAAALRQHANGNPEDLDVADVVELKFLNMRQRIPEALALARLAQRRNPRLAYAYYIESMGADAAVGLRAVKKGLRCPGLTPFLRCQMLWRATGHAAREGLRILEEAMDEDAQARAEGAAFLVSAWEDAKTFIAEAPPDTRHMLGMLGWYVLLTVVVRGPELSADLRELEPARRKIKTATDLMNWMGYPIRRTQTNLTRELILELYAPGTAEWGDLVRRFDEQDRFVEESEAPPSAAQAEDELAAWLENIDLDHDHDHDHDCDDGHDHDHIHRPRRANAPSSTDRGTRGYELYRCSWCGNPSAVLRKCGGCAKTRYCDAGCQKLHWTEHKTDCGGKKK</sequence>
<dbReference type="PROSITE" id="PS50865">
    <property type="entry name" value="ZF_MYND_2"/>
    <property type="match status" value="1"/>
</dbReference>
<dbReference type="EMBL" id="AYKW01000027">
    <property type="protein sequence ID" value="PIL28173.1"/>
    <property type="molecule type" value="Genomic_DNA"/>
</dbReference>
<dbReference type="AlphaFoldDB" id="A0A2G8S314"/>
<dbReference type="OrthoDB" id="341421at2759"/>
<keyword evidence="3" id="KW-0862">Zinc</keyword>
<keyword evidence="2 4" id="KW-0863">Zinc-finger</keyword>
<feature type="compositionally biased region" description="Basic and acidic residues" evidence="5">
    <location>
        <begin position="637"/>
        <end position="650"/>
    </location>
</feature>
<evidence type="ECO:0000313" key="8">
    <source>
        <dbReference type="Proteomes" id="UP000230002"/>
    </source>
</evidence>
<organism evidence="7 8">
    <name type="scientific">Ganoderma sinense ZZ0214-1</name>
    <dbReference type="NCBI Taxonomy" id="1077348"/>
    <lineage>
        <taxon>Eukaryota</taxon>
        <taxon>Fungi</taxon>
        <taxon>Dikarya</taxon>
        <taxon>Basidiomycota</taxon>
        <taxon>Agaricomycotina</taxon>
        <taxon>Agaricomycetes</taxon>
        <taxon>Polyporales</taxon>
        <taxon>Polyporaceae</taxon>
        <taxon>Ganoderma</taxon>
    </lineage>
</organism>
<reference evidence="7 8" key="1">
    <citation type="journal article" date="2015" name="Sci. Rep.">
        <title>Chromosome-level genome map provides insights into diverse defense mechanisms in the medicinal fungus Ganoderma sinense.</title>
        <authorList>
            <person name="Zhu Y."/>
            <person name="Xu J."/>
            <person name="Sun C."/>
            <person name="Zhou S."/>
            <person name="Xu H."/>
            <person name="Nelson D.R."/>
            <person name="Qian J."/>
            <person name="Song J."/>
            <person name="Luo H."/>
            <person name="Xiang L."/>
            <person name="Li Y."/>
            <person name="Xu Z."/>
            <person name="Ji A."/>
            <person name="Wang L."/>
            <person name="Lu S."/>
            <person name="Hayward A."/>
            <person name="Sun W."/>
            <person name="Li X."/>
            <person name="Schwartz D.C."/>
            <person name="Wang Y."/>
            <person name="Chen S."/>
        </authorList>
    </citation>
    <scope>NUCLEOTIDE SEQUENCE [LARGE SCALE GENOMIC DNA]</scope>
    <source>
        <strain evidence="7 8">ZZ0214-1</strain>
    </source>
</reference>
<evidence type="ECO:0000256" key="5">
    <source>
        <dbReference type="SAM" id="MobiDB-lite"/>
    </source>
</evidence>
<evidence type="ECO:0000259" key="6">
    <source>
        <dbReference type="PROSITE" id="PS50865"/>
    </source>
</evidence>
<dbReference type="InterPro" id="IPR016024">
    <property type="entry name" value="ARM-type_fold"/>
</dbReference>
<dbReference type="GO" id="GO:0008270">
    <property type="term" value="F:zinc ion binding"/>
    <property type="evidence" value="ECO:0007669"/>
    <property type="project" value="UniProtKB-KW"/>
</dbReference>